<gene>
    <name evidence="1" type="ORF">SEMRO_1638_G287750.1</name>
</gene>
<dbReference type="AlphaFoldDB" id="A0A9N8HTB1"/>
<organism evidence="1 2">
    <name type="scientific">Seminavis robusta</name>
    <dbReference type="NCBI Taxonomy" id="568900"/>
    <lineage>
        <taxon>Eukaryota</taxon>
        <taxon>Sar</taxon>
        <taxon>Stramenopiles</taxon>
        <taxon>Ochrophyta</taxon>
        <taxon>Bacillariophyta</taxon>
        <taxon>Bacillariophyceae</taxon>
        <taxon>Bacillariophycidae</taxon>
        <taxon>Naviculales</taxon>
        <taxon>Naviculaceae</taxon>
        <taxon>Seminavis</taxon>
    </lineage>
</organism>
<dbReference type="EMBL" id="CAICTM010001636">
    <property type="protein sequence ID" value="CAB9525161.1"/>
    <property type="molecule type" value="Genomic_DNA"/>
</dbReference>
<accession>A0A9N8HTB1</accession>
<reference evidence="1" key="1">
    <citation type="submission" date="2020-06" db="EMBL/GenBank/DDBJ databases">
        <authorList>
            <consortium name="Plant Systems Biology data submission"/>
        </authorList>
    </citation>
    <scope>NUCLEOTIDE SEQUENCE</scope>
    <source>
        <strain evidence="1">D6</strain>
    </source>
</reference>
<dbReference type="Proteomes" id="UP001153069">
    <property type="component" value="Unassembled WGS sequence"/>
</dbReference>
<proteinExistence type="predicted"/>
<keyword evidence="2" id="KW-1185">Reference proteome</keyword>
<sequence>MHGCDETKDESDNHLKHSWSRIATLLTRLFVMILSNILWFASEGIQTLLSRIKTSPHMTFVYTAGMDTRKTLAEVDAWKSMAWEKIQKYNEASQFELDFGKGNIHEAMRRLERAKPDNNKEAEAYASKWAKALNPKNVNQQGLVEANQLDADRKVCLEFLYRLYNCCCVPETKELDPAKVTSVVQEFDRGRRIVDMLYLLLVFDRAKSIHFNKDHQTGTRGMHWYAKKHQNRPEWKASNPSGATINKRLVWFVDDHLKIASKHGPNGWLWELMEPAEREADENDS</sequence>
<evidence type="ECO:0000313" key="1">
    <source>
        <dbReference type="EMBL" id="CAB9525161.1"/>
    </source>
</evidence>
<comment type="caution">
    <text evidence="1">The sequence shown here is derived from an EMBL/GenBank/DDBJ whole genome shotgun (WGS) entry which is preliminary data.</text>
</comment>
<protein>
    <submittedName>
        <fullName evidence="1">Uncharacterized protein</fullName>
    </submittedName>
</protein>
<evidence type="ECO:0000313" key="2">
    <source>
        <dbReference type="Proteomes" id="UP001153069"/>
    </source>
</evidence>
<name>A0A9N8HTB1_9STRA</name>